<protein>
    <recommendedName>
        <fullName evidence="1">DNA primase/polymerase bifunctional N-terminal domain-containing protein</fullName>
    </recommendedName>
</protein>
<reference evidence="2" key="1">
    <citation type="submission" date="2018-03" db="EMBL/GenBank/DDBJ databases">
        <authorList>
            <person name="Nunes O.C."/>
            <person name="Lopes A.R."/>
            <person name="Froufe H."/>
            <person name="Munoz-Merida A."/>
            <person name="Barroso C."/>
            <person name="Egas C."/>
        </authorList>
    </citation>
    <scope>NUCLEOTIDE SEQUENCE</scope>
    <source>
        <strain evidence="2">ON4</strain>
    </source>
</reference>
<accession>A0ABT7C5F8</accession>
<gene>
    <name evidence="2" type="ORF">C7K25_02615</name>
</gene>
<keyword evidence="3" id="KW-1185">Reference proteome</keyword>
<feature type="domain" description="DNA primase/polymerase bifunctional N-terminal" evidence="1">
    <location>
        <begin position="49"/>
        <end position="213"/>
    </location>
</feature>
<dbReference type="Proteomes" id="UP001170379">
    <property type="component" value="Unassembled WGS sequence"/>
</dbReference>
<dbReference type="CDD" id="cd04859">
    <property type="entry name" value="Prim_Pol"/>
    <property type="match status" value="1"/>
</dbReference>
<evidence type="ECO:0000313" key="2">
    <source>
        <dbReference type="EMBL" id="MDJ1370275.1"/>
    </source>
</evidence>
<name>A0ABT7C5F8_9MICO</name>
<dbReference type="InterPro" id="IPR015330">
    <property type="entry name" value="DNA_primase/pol_bifunc_N"/>
</dbReference>
<dbReference type="EMBL" id="PXVD01000003">
    <property type="protein sequence ID" value="MDJ1370275.1"/>
    <property type="molecule type" value="Genomic_DNA"/>
</dbReference>
<comment type="caution">
    <text evidence="2">The sequence shown here is derived from an EMBL/GenBank/DDBJ whole genome shotgun (WGS) entry which is preliminary data.</text>
</comment>
<dbReference type="Pfam" id="PF09250">
    <property type="entry name" value="Prim-Pol"/>
    <property type="match status" value="1"/>
</dbReference>
<sequence>MKRRRSDGLRSCAEGAGSVSNISFILAQAATFGAAVSEQARGPDLLGAALDYARAGVPVFPCVPLGKAPLTHQGFKDASTSPAQIHRWWQWQPEANIALVTGAARSRIDILDIDVHPGGDGFAALEQVEQAGLIDSWQRIVRSPSGGLHVVFPSNPSPEQRSWAVPTAHVDFLANGSYVLAPPSRVRTRDGSVRSYEVVATGARPAPVAGWRLESVLRPARTVQLEATAGPQRSGQGPRWDAERLADWMAGRPEGNRNRSLFWAACRLAETGTVSTQQWETLAQGAVRAGLQELEAVRTIQSAQRSTRLAAPVASGGVGAGEQRIAL</sequence>
<proteinExistence type="predicted"/>
<evidence type="ECO:0000259" key="1">
    <source>
        <dbReference type="SMART" id="SM00943"/>
    </source>
</evidence>
<organism evidence="2 3">
    <name type="scientific">Gulosibacter molinativorax</name>
    <dbReference type="NCBI Taxonomy" id="256821"/>
    <lineage>
        <taxon>Bacteria</taxon>
        <taxon>Bacillati</taxon>
        <taxon>Actinomycetota</taxon>
        <taxon>Actinomycetes</taxon>
        <taxon>Micrococcales</taxon>
        <taxon>Microbacteriaceae</taxon>
        <taxon>Gulosibacter</taxon>
    </lineage>
</organism>
<dbReference type="SMART" id="SM00943">
    <property type="entry name" value="Prim-Pol"/>
    <property type="match status" value="1"/>
</dbReference>
<reference evidence="2" key="2">
    <citation type="journal article" date="2022" name="Sci. Rep.">
        <title>In silico prediction of the enzymes involved in the degradation of the herbicide molinate by Gulosibacter molinativorax ON4T.</title>
        <authorList>
            <person name="Lopes A.R."/>
            <person name="Bunin E."/>
            <person name="Viana A.T."/>
            <person name="Froufe H."/>
            <person name="Munoz-Merida A."/>
            <person name="Pinho D."/>
            <person name="Figueiredo J."/>
            <person name="Barroso C."/>
            <person name="Vaz-Moreira I."/>
            <person name="Bellanger X."/>
            <person name="Egas C."/>
            <person name="Nunes O.C."/>
        </authorList>
    </citation>
    <scope>NUCLEOTIDE SEQUENCE</scope>
    <source>
        <strain evidence="2">ON4</strain>
    </source>
</reference>
<evidence type="ECO:0000313" key="3">
    <source>
        <dbReference type="Proteomes" id="UP001170379"/>
    </source>
</evidence>
<dbReference type="SUPFAM" id="SSF56747">
    <property type="entry name" value="Prim-pol domain"/>
    <property type="match status" value="1"/>
</dbReference>